<organism evidence="10 11">
    <name type="scientific">Folsomia candida</name>
    <name type="common">Springtail</name>
    <dbReference type="NCBI Taxonomy" id="158441"/>
    <lineage>
        <taxon>Eukaryota</taxon>
        <taxon>Metazoa</taxon>
        <taxon>Ecdysozoa</taxon>
        <taxon>Arthropoda</taxon>
        <taxon>Hexapoda</taxon>
        <taxon>Collembola</taxon>
        <taxon>Entomobryomorpha</taxon>
        <taxon>Isotomoidea</taxon>
        <taxon>Isotomidae</taxon>
        <taxon>Proisotominae</taxon>
        <taxon>Folsomia</taxon>
    </lineage>
</organism>
<dbReference type="SMART" id="SM00173">
    <property type="entry name" value="RAS"/>
    <property type="match status" value="1"/>
</dbReference>
<comment type="subcellular location">
    <subcellularLocation>
        <location evidence="1">Cell membrane</location>
        <topology evidence="1">Lipid-anchor</topology>
        <orientation evidence="1">Cytoplasmic side</orientation>
    </subcellularLocation>
</comment>
<dbReference type="FunFam" id="3.40.50.300:FF:000983">
    <property type="entry name" value="Rho family GTPase"/>
    <property type="match status" value="1"/>
</dbReference>
<proteinExistence type="inferred from homology"/>
<dbReference type="InterPro" id="IPR001806">
    <property type="entry name" value="Small_GTPase"/>
</dbReference>
<dbReference type="GO" id="GO:0022412">
    <property type="term" value="P:cellular process involved in reproduction in multicellular organism"/>
    <property type="evidence" value="ECO:0007669"/>
    <property type="project" value="UniProtKB-ARBA"/>
</dbReference>
<reference evidence="10 11" key="1">
    <citation type="submission" date="2015-12" db="EMBL/GenBank/DDBJ databases">
        <title>The genome of Folsomia candida.</title>
        <authorList>
            <person name="Faddeeva A."/>
            <person name="Derks M.F."/>
            <person name="Anvar Y."/>
            <person name="Smit S."/>
            <person name="Van Straalen N."/>
            <person name="Roelofs D."/>
        </authorList>
    </citation>
    <scope>NUCLEOTIDE SEQUENCE [LARGE SCALE GENOMIC DNA]</scope>
    <source>
        <strain evidence="10 11">VU population</strain>
        <tissue evidence="10">Whole body</tissue>
    </source>
</reference>
<dbReference type="InterPro" id="IPR003578">
    <property type="entry name" value="Small_GTPase_Rho"/>
</dbReference>
<sequence>MSTSIMAKKKLVIVGDGACGKTSLLITFSKDSFPTMYVPTVFENYVTEIEIDGKVIDLALWDTAGQEDYDRLRPLSYPDTDVLLICFSVDNPDSLQNVMEKWGPECSHFCPDVPIVLCGNKIDLRDDPMLVETLALINHTPVGFEVGQEVASKINAVAYVECSALTREGVHNVFETSVRACMKQKKQSWISRCMIA</sequence>
<dbReference type="EMBL" id="LNIX01000007">
    <property type="protein sequence ID" value="OXA52053.1"/>
    <property type="molecule type" value="Genomic_DNA"/>
</dbReference>
<dbReference type="InterPro" id="IPR005225">
    <property type="entry name" value="Small_GTP-bd"/>
</dbReference>
<dbReference type="STRING" id="158441.A0A226E394"/>
<evidence type="ECO:0000256" key="2">
    <source>
        <dbReference type="ARBA" id="ARBA00010142"/>
    </source>
</evidence>
<keyword evidence="11" id="KW-1185">Reference proteome</keyword>
<comment type="caution">
    <text evidence="10">The sequence shown here is derived from an EMBL/GenBank/DDBJ whole genome shotgun (WGS) entry which is preliminary data.</text>
</comment>
<evidence type="ECO:0000256" key="7">
    <source>
        <dbReference type="ARBA" id="ARBA00023136"/>
    </source>
</evidence>
<dbReference type="PANTHER" id="PTHR24072">
    <property type="entry name" value="RHO FAMILY GTPASE"/>
    <property type="match status" value="1"/>
</dbReference>
<dbReference type="InterPro" id="IPR027417">
    <property type="entry name" value="P-loop_NTPase"/>
</dbReference>
<keyword evidence="8" id="KW-0449">Lipoprotein</keyword>
<keyword evidence="7" id="KW-0472">Membrane</keyword>
<evidence type="ECO:0000256" key="6">
    <source>
        <dbReference type="ARBA" id="ARBA00023134"/>
    </source>
</evidence>
<dbReference type="SUPFAM" id="SSF52540">
    <property type="entry name" value="P-loop containing nucleoside triphosphate hydrolases"/>
    <property type="match status" value="1"/>
</dbReference>
<evidence type="ECO:0000313" key="11">
    <source>
        <dbReference type="Proteomes" id="UP000198287"/>
    </source>
</evidence>
<gene>
    <name evidence="10" type="ORF">Fcan01_13662</name>
</gene>
<dbReference type="SMART" id="SM00174">
    <property type="entry name" value="RHO"/>
    <property type="match status" value="1"/>
</dbReference>
<evidence type="ECO:0000256" key="8">
    <source>
        <dbReference type="ARBA" id="ARBA00023288"/>
    </source>
</evidence>
<comment type="similarity">
    <text evidence="2">Belongs to the small GTPase superfamily. Rho family.</text>
</comment>
<evidence type="ECO:0000256" key="9">
    <source>
        <dbReference type="ARBA" id="ARBA00023289"/>
    </source>
</evidence>
<dbReference type="GO" id="GO:0003924">
    <property type="term" value="F:GTPase activity"/>
    <property type="evidence" value="ECO:0007669"/>
    <property type="project" value="InterPro"/>
</dbReference>
<dbReference type="SMART" id="SM00175">
    <property type="entry name" value="RAB"/>
    <property type="match status" value="1"/>
</dbReference>
<evidence type="ECO:0000313" key="10">
    <source>
        <dbReference type="EMBL" id="OXA52053.1"/>
    </source>
</evidence>
<name>A0A226E394_FOLCA</name>
<dbReference type="Pfam" id="PF00071">
    <property type="entry name" value="Ras"/>
    <property type="match status" value="1"/>
</dbReference>
<dbReference type="GO" id="GO:0005886">
    <property type="term" value="C:plasma membrane"/>
    <property type="evidence" value="ECO:0007669"/>
    <property type="project" value="UniProtKB-SubCell"/>
</dbReference>
<dbReference type="SMART" id="SM00176">
    <property type="entry name" value="RAN"/>
    <property type="match status" value="1"/>
</dbReference>
<dbReference type="GO" id="GO:0005525">
    <property type="term" value="F:GTP binding"/>
    <property type="evidence" value="ECO:0007669"/>
    <property type="project" value="UniProtKB-KW"/>
</dbReference>
<keyword evidence="6" id="KW-0342">GTP-binding</keyword>
<dbReference type="GO" id="GO:0035099">
    <property type="term" value="P:hemocyte migration"/>
    <property type="evidence" value="ECO:0007669"/>
    <property type="project" value="UniProtKB-ARBA"/>
</dbReference>
<evidence type="ECO:0000256" key="3">
    <source>
        <dbReference type="ARBA" id="ARBA00022475"/>
    </source>
</evidence>
<evidence type="ECO:0000256" key="1">
    <source>
        <dbReference type="ARBA" id="ARBA00004342"/>
    </source>
</evidence>
<keyword evidence="4" id="KW-0488">Methylation</keyword>
<dbReference type="PROSITE" id="PS51421">
    <property type="entry name" value="RAS"/>
    <property type="match status" value="1"/>
</dbReference>
<dbReference type="GO" id="GO:0001667">
    <property type="term" value="P:ameboidal-type cell migration"/>
    <property type="evidence" value="ECO:0007669"/>
    <property type="project" value="UniProtKB-ARBA"/>
</dbReference>
<protein>
    <submittedName>
        <fullName evidence="10">Ras-like GTP-binding protein Rho1</fullName>
    </submittedName>
</protein>
<dbReference type="AlphaFoldDB" id="A0A226E394"/>
<dbReference type="NCBIfam" id="TIGR00231">
    <property type="entry name" value="small_GTP"/>
    <property type="match status" value="1"/>
</dbReference>
<dbReference type="OMA" id="EERPQMA"/>
<keyword evidence="5" id="KW-0547">Nucleotide-binding</keyword>
<dbReference type="Proteomes" id="UP000198287">
    <property type="component" value="Unassembled WGS sequence"/>
</dbReference>
<evidence type="ECO:0000256" key="5">
    <source>
        <dbReference type="ARBA" id="ARBA00022741"/>
    </source>
</evidence>
<keyword evidence="9" id="KW-0636">Prenylation</keyword>
<keyword evidence="3" id="KW-1003">Cell membrane</keyword>
<dbReference type="PRINTS" id="PR00449">
    <property type="entry name" value="RASTRNSFRMNG"/>
</dbReference>
<dbReference type="OrthoDB" id="8830751at2759"/>
<dbReference type="Gene3D" id="3.40.50.300">
    <property type="entry name" value="P-loop containing nucleotide triphosphate hydrolases"/>
    <property type="match status" value="1"/>
</dbReference>
<dbReference type="GO" id="GO:0003006">
    <property type="term" value="P:developmental process involved in reproduction"/>
    <property type="evidence" value="ECO:0007669"/>
    <property type="project" value="UniProtKB-ARBA"/>
</dbReference>
<dbReference type="PROSITE" id="PS51419">
    <property type="entry name" value="RAB"/>
    <property type="match status" value="1"/>
</dbReference>
<dbReference type="GO" id="GO:0007264">
    <property type="term" value="P:small GTPase-mediated signal transduction"/>
    <property type="evidence" value="ECO:0007669"/>
    <property type="project" value="InterPro"/>
</dbReference>
<evidence type="ECO:0000256" key="4">
    <source>
        <dbReference type="ARBA" id="ARBA00022481"/>
    </source>
</evidence>
<accession>A0A226E394</accession>
<dbReference type="PROSITE" id="PS51420">
    <property type="entry name" value="RHO"/>
    <property type="match status" value="1"/>
</dbReference>
<dbReference type="GO" id="GO:0035006">
    <property type="term" value="P:melanization defense response"/>
    <property type="evidence" value="ECO:0007669"/>
    <property type="project" value="UniProtKB-ARBA"/>
</dbReference>